<comment type="caution">
    <text evidence="2">The sequence shown here is derived from an EMBL/GenBank/DDBJ whole genome shotgun (WGS) entry which is preliminary data.</text>
</comment>
<dbReference type="Proteomes" id="UP000288197">
    <property type="component" value="Unassembled WGS sequence"/>
</dbReference>
<dbReference type="PIRSF" id="PIRSF019083">
    <property type="entry name" value="UCP019083_VanZ"/>
    <property type="match status" value="1"/>
</dbReference>
<name>A0A369B2T8_9ENTE</name>
<dbReference type="RefSeq" id="WP_114289178.1">
    <property type="nucleotide sequence ID" value="NZ_CP081459.1"/>
</dbReference>
<dbReference type="Pfam" id="PF04892">
    <property type="entry name" value="VanZ"/>
    <property type="match status" value="1"/>
</dbReference>
<dbReference type="NCBIfam" id="NF037970">
    <property type="entry name" value="vanZ_1"/>
    <property type="match status" value="1"/>
</dbReference>
<proteinExistence type="predicted"/>
<dbReference type="GeneID" id="63145991"/>
<accession>A0A369B2T8</accession>
<evidence type="ECO:0000313" key="3">
    <source>
        <dbReference type="Proteomes" id="UP000288197"/>
    </source>
</evidence>
<evidence type="ECO:0000313" key="2">
    <source>
        <dbReference type="EMBL" id="RSU03743.1"/>
    </source>
</evidence>
<evidence type="ECO:0000259" key="1">
    <source>
        <dbReference type="Pfam" id="PF04892"/>
    </source>
</evidence>
<protein>
    <recommendedName>
        <fullName evidence="1">VanZ-like domain-containing protein</fullName>
    </recommendedName>
</protein>
<keyword evidence="3" id="KW-1185">Reference proteome</keyword>
<organism evidence="2 3">
    <name type="scientific">Vagococcus fluvialis</name>
    <dbReference type="NCBI Taxonomy" id="2738"/>
    <lineage>
        <taxon>Bacteria</taxon>
        <taxon>Bacillati</taxon>
        <taxon>Bacillota</taxon>
        <taxon>Bacilli</taxon>
        <taxon>Lactobacillales</taxon>
        <taxon>Enterococcaceae</taxon>
        <taxon>Vagococcus</taxon>
    </lineage>
</organism>
<dbReference type="InterPro" id="IPR016747">
    <property type="entry name" value="Phosphotransbutyrylase"/>
</dbReference>
<sequence>MNKQFKNGNAYLVIALIMMAILFYSSSQTYEQQTTIPLLEKMLKNEPFKNSLSNVSFTYAGSPVSIETSGYFKFVEFFIRKLAHFGTYFVLGGSLFLGINPRMQHLGISFGVAWLSATGYAALDEFHQMMTGGRSPLFEDVILDSSGAILACTILVIYYLLAHRKKGAKKRS</sequence>
<reference evidence="2 3" key="1">
    <citation type="submission" date="2017-05" db="EMBL/GenBank/DDBJ databases">
        <title>Vagococcus spp. assemblies.</title>
        <authorList>
            <person name="Gulvik C.A."/>
        </authorList>
    </citation>
    <scope>NUCLEOTIDE SEQUENCE [LARGE SCALE GENOMIC DNA]</scope>
    <source>
        <strain evidence="2 3">NCFB 2497</strain>
    </source>
</reference>
<dbReference type="EMBL" id="NGJX01000003">
    <property type="protein sequence ID" value="RSU03743.1"/>
    <property type="molecule type" value="Genomic_DNA"/>
</dbReference>
<dbReference type="InterPro" id="IPR006976">
    <property type="entry name" value="VanZ-like"/>
</dbReference>
<gene>
    <name evidence="2" type="ORF">CBF32_03485</name>
</gene>
<dbReference type="OrthoDB" id="291892at2"/>
<dbReference type="AlphaFoldDB" id="A0A369B2T8"/>
<feature type="domain" description="VanZ-like" evidence="1">
    <location>
        <begin position="12"/>
        <end position="157"/>
    </location>
</feature>